<dbReference type="Gene3D" id="4.10.240.10">
    <property type="entry name" value="Zn(2)-C6 fungal-type DNA-binding domain"/>
    <property type="match status" value="1"/>
</dbReference>
<feature type="domain" description="Zn(2)-C6 fungal-type" evidence="3">
    <location>
        <begin position="15"/>
        <end position="48"/>
    </location>
</feature>
<organism evidence="4 5">
    <name type="scientific">Diplogelasinospora grovesii</name>
    <dbReference type="NCBI Taxonomy" id="303347"/>
    <lineage>
        <taxon>Eukaryota</taxon>
        <taxon>Fungi</taxon>
        <taxon>Dikarya</taxon>
        <taxon>Ascomycota</taxon>
        <taxon>Pezizomycotina</taxon>
        <taxon>Sordariomycetes</taxon>
        <taxon>Sordariomycetidae</taxon>
        <taxon>Sordariales</taxon>
        <taxon>Diplogelasinosporaceae</taxon>
        <taxon>Diplogelasinospora</taxon>
    </lineage>
</organism>
<reference evidence="5" key="1">
    <citation type="journal article" date="2023" name="Mol. Phylogenet. Evol.">
        <title>Genome-scale phylogeny and comparative genomics of the fungal order Sordariales.</title>
        <authorList>
            <person name="Hensen N."/>
            <person name="Bonometti L."/>
            <person name="Westerberg I."/>
            <person name="Brannstrom I.O."/>
            <person name="Guillou S."/>
            <person name="Cros-Aarteil S."/>
            <person name="Calhoun S."/>
            <person name="Haridas S."/>
            <person name="Kuo A."/>
            <person name="Mondo S."/>
            <person name="Pangilinan J."/>
            <person name="Riley R."/>
            <person name="LaButti K."/>
            <person name="Andreopoulos B."/>
            <person name="Lipzen A."/>
            <person name="Chen C."/>
            <person name="Yan M."/>
            <person name="Daum C."/>
            <person name="Ng V."/>
            <person name="Clum A."/>
            <person name="Steindorff A."/>
            <person name="Ohm R.A."/>
            <person name="Martin F."/>
            <person name="Silar P."/>
            <person name="Natvig D.O."/>
            <person name="Lalanne C."/>
            <person name="Gautier V."/>
            <person name="Ament-Velasquez S.L."/>
            <person name="Kruys A."/>
            <person name="Hutchinson M.I."/>
            <person name="Powell A.J."/>
            <person name="Barry K."/>
            <person name="Miller A.N."/>
            <person name="Grigoriev I.V."/>
            <person name="Debuchy R."/>
            <person name="Gladieux P."/>
            <person name="Hiltunen Thoren M."/>
            <person name="Johannesson H."/>
        </authorList>
    </citation>
    <scope>NUCLEOTIDE SEQUENCE [LARGE SCALE GENOMIC DNA]</scope>
    <source>
        <strain evidence="5">CBS 340.73</strain>
    </source>
</reference>
<dbReference type="GO" id="GO:0008270">
    <property type="term" value="F:zinc ion binding"/>
    <property type="evidence" value="ECO:0007669"/>
    <property type="project" value="InterPro"/>
</dbReference>
<dbReference type="GO" id="GO:0000981">
    <property type="term" value="F:DNA-binding transcription factor activity, RNA polymerase II-specific"/>
    <property type="evidence" value="ECO:0007669"/>
    <property type="project" value="InterPro"/>
</dbReference>
<accession>A0AAN6S1L6</accession>
<name>A0AAN6S1L6_9PEZI</name>
<dbReference type="SUPFAM" id="SSF57701">
    <property type="entry name" value="Zn2/Cys6 DNA-binding domain"/>
    <property type="match status" value="1"/>
</dbReference>
<dbReference type="EMBL" id="MU853876">
    <property type="protein sequence ID" value="KAK3936663.1"/>
    <property type="molecule type" value="Genomic_DNA"/>
</dbReference>
<dbReference type="Proteomes" id="UP001303473">
    <property type="component" value="Unassembled WGS sequence"/>
</dbReference>
<evidence type="ECO:0000313" key="4">
    <source>
        <dbReference type="EMBL" id="KAK3936663.1"/>
    </source>
</evidence>
<feature type="region of interest" description="Disordered" evidence="2">
    <location>
        <begin position="384"/>
        <end position="408"/>
    </location>
</feature>
<evidence type="ECO:0000259" key="3">
    <source>
        <dbReference type="PROSITE" id="PS50048"/>
    </source>
</evidence>
<dbReference type="InterPro" id="IPR036864">
    <property type="entry name" value="Zn2-C6_fun-type_DNA-bd_sf"/>
</dbReference>
<sequence>MNRLESAREGRLRAACDRCHDLKNRCVRTGGGDSRCDRCERLDIDCVYRNTSRIGRPRTQRRASIVSSQPQHTGREGSYQDDESREANSHRRAPRKRSFDASAAGTDQRETEVSRNTTLVDSPSDVMSLLAPAEVAQQPDMDWSLDFSNHLSCLPEPLYHDPPLLRPLPGASSTDASSFPSDSSGGSAATTEQTTDRLLQLQGQLHRLLWATEREREGEPAAGLVEESLEVIKTFLEILQAALAAQGRLPPETTMAAVWTASKSVEKETDFAASSAAPKQQTAAPITNYITAQQALTCYSYMLLMLDRVIGALTSSDYGSATPWRADGEASSPPPAALSLGFFNLASQPALNAEVVLHLLLRMVQRLRVLIQVMVSGCKELTADQRSSTSSSGSTMVEGLSSPRGSSAATSIAVTSHAVAELVSERERSLIERLLCLTGGP</sequence>
<dbReference type="PROSITE" id="PS00463">
    <property type="entry name" value="ZN2_CY6_FUNGAL_1"/>
    <property type="match status" value="1"/>
</dbReference>
<feature type="compositionally biased region" description="Low complexity" evidence="2">
    <location>
        <begin position="170"/>
        <end position="189"/>
    </location>
</feature>
<gene>
    <name evidence="4" type="ORF">QBC46DRAFT_321086</name>
</gene>
<dbReference type="InterPro" id="IPR001138">
    <property type="entry name" value="Zn2Cys6_DnaBD"/>
</dbReference>
<dbReference type="CDD" id="cd00067">
    <property type="entry name" value="GAL4"/>
    <property type="match status" value="1"/>
</dbReference>
<evidence type="ECO:0000256" key="2">
    <source>
        <dbReference type="SAM" id="MobiDB-lite"/>
    </source>
</evidence>
<keyword evidence="1" id="KW-0539">Nucleus</keyword>
<protein>
    <recommendedName>
        <fullName evidence="3">Zn(2)-C6 fungal-type domain-containing protein</fullName>
    </recommendedName>
</protein>
<dbReference type="AlphaFoldDB" id="A0AAN6S1L6"/>
<feature type="region of interest" description="Disordered" evidence="2">
    <location>
        <begin position="57"/>
        <end position="120"/>
    </location>
</feature>
<proteinExistence type="predicted"/>
<keyword evidence="5" id="KW-1185">Reference proteome</keyword>
<comment type="caution">
    <text evidence="4">The sequence shown here is derived from an EMBL/GenBank/DDBJ whole genome shotgun (WGS) entry which is preliminary data.</text>
</comment>
<evidence type="ECO:0000256" key="1">
    <source>
        <dbReference type="ARBA" id="ARBA00023242"/>
    </source>
</evidence>
<feature type="region of interest" description="Disordered" evidence="2">
    <location>
        <begin position="164"/>
        <end position="194"/>
    </location>
</feature>
<evidence type="ECO:0000313" key="5">
    <source>
        <dbReference type="Proteomes" id="UP001303473"/>
    </source>
</evidence>
<dbReference type="PROSITE" id="PS50048">
    <property type="entry name" value="ZN2_CY6_FUNGAL_2"/>
    <property type="match status" value="1"/>
</dbReference>